<accession>A0ABT0BRN4</accession>
<evidence type="ECO:0000313" key="2">
    <source>
        <dbReference type="Proteomes" id="UP001202281"/>
    </source>
</evidence>
<dbReference type="Proteomes" id="UP001202281">
    <property type="component" value="Unassembled WGS sequence"/>
</dbReference>
<proteinExistence type="predicted"/>
<dbReference type="EMBL" id="JALHLG010000018">
    <property type="protein sequence ID" value="MCJ2187717.1"/>
    <property type="molecule type" value="Genomic_DNA"/>
</dbReference>
<reference evidence="1 2" key="1">
    <citation type="submission" date="2022-04" db="EMBL/GenBank/DDBJ databases">
        <title>Identification of a novel bacterium isolated from mangrove sediments.</title>
        <authorList>
            <person name="Pan X."/>
        </authorList>
    </citation>
    <scope>NUCLEOTIDE SEQUENCE [LARGE SCALE GENOMIC DNA]</scope>
    <source>
        <strain evidence="1 2">B2638</strain>
    </source>
</reference>
<sequence>MSMAESGQAKRCWIDPDALPDLDVLTGAFGSRADAPRLDAEDDNYAVLMPCLYPFALFD</sequence>
<evidence type="ECO:0000313" key="1">
    <source>
        <dbReference type="EMBL" id="MCJ2187717.1"/>
    </source>
</evidence>
<keyword evidence="2" id="KW-1185">Reference proteome</keyword>
<comment type="caution">
    <text evidence="1">The sequence shown here is derived from an EMBL/GenBank/DDBJ whole genome shotgun (WGS) entry which is preliminary data.</text>
</comment>
<dbReference type="RefSeq" id="WP_243921677.1">
    <property type="nucleotide sequence ID" value="NZ_JALHLG010000018.1"/>
</dbReference>
<name>A0ABT0BRN4_9SPHN</name>
<protein>
    <submittedName>
        <fullName evidence="1">Uncharacterized protein</fullName>
    </submittedName>
</protein>
<organism evidence="1 2">
    <name type="scientific">Novosphingobium beihaiensis</name>
    <dbReference type="NCBI Taxonomy" id="2930389"/>
    <lineage>
        <taxon>Bacteria</taxon>
        <taxon>Pseudomonadati</taxon>
        <taxon>Pseudomonadota</taxon>
        <taxon>Alphaproteobacteria</taxon>
        <taxon>Sphingomonadales</taxon>
        <taxon>Sphingomonadaceae</taxon>
        <taxon>Novosphingobium</taxon>
    </lineage>
</organism>
<gene>
    <name evidence="1" type="ORF">MTR66_12930</name>
</gene>